<comment type="caution">
    <text evidence="2">The sequence shown here is derived from an EMBL/GenBank/DDBJ whole genome shotgun (WGS) entry which is preliminary data.</text>
</comment>
<keyword evidence="3" id="KW-1185">Reference proteome</keyword>
<dbReference type="SUPFAM" id="SSF109604">
    <property type="entry name" value="HD-domain/PDEase-like"/>
    <property type="match status" value="1"/>
</dbReference>
<dbReference type="AlphaFoldDB" id="C4GDC6"/>
<protein>
    <recommendedName>
        <fullName evidence="1">HD domain-containing protein</fullName>
    </recommendedName>
</protein>
<dbReference type="InterPro" id="IPR006674">
    <property type="entry name" value="HD_domain"/>
</dbReference>
<dbReference type="EMBL" id="ACIP02000007">
    <property type="protein sequence ID" value="EEP27405.1"/>
    <property type="molecule type" value="Genomic_DNA"/>
</dbReference>
<dbReference type="STRING" id="626523.GCWU000342_02099"/>
<gene>
    <name evidence="2" type="ORF">GCWU000342_02099</name>
</gene>
<dbReference type="Proteomes" id="UP000003494">
    <property type="component" value="Unassembled WGS sequence"/>
</dbReference>
<dbReference type="HOGENOM" id="CLU_104072_0_1_9"/>
<name>C4GDC6_9FIRM</name>
<dbReference type="CDD" id="cd00077">
    <property type="entry name" value="HDc"/>
    <property type="match status" value="1"/>
</dbReference>
<evidence type="ECO:0000259" key="1">
    <source>
        <dbReference type="Pfam" id="PF01966"/>
    </source>
</evidence>
<accession>C4GDC6</accession>
<reference evidence="2" key="1">
    <citation type="submission" date="2009-04" db="EMBL/GenBank/DDBJ databases">
        <authorList>
            <person name="Weinstock G."/>
            <person name="Sodergren E."/>
            <person name="Clifton S."/>
            <person name="Fulton L."/>
            <person name="Fulton B."/>
            <person name="Courtney L."/>
            <person name="Fronick C."/>
            <person name="Harrison M."/>
            <person name="Strong C."/>
            <person name="Farmer C."/>
            <person name="Delahaunty K."/>
            <person name="Markovic C."/>
            <person name="Hall O."/>
            <person name="Minx P."/>
            <person name="Tomlinson C."/>
            <person name="Mitreva M."/>
            <person name="Nelson J."/>
            <person name="Hou S."/>
            <person name="Wollam A."/>
            <person name="Pepin K.H."/>
            <person name="Johnson M."/>
            <person name="Bhonagiri V."/>
            <person name="Nash W.E."/>
            <person name="Warren W."/>
            <person name="Chinwalla A."/>
            <person name="Mardis E.R."/>
            <person name="Wilson R.K."/>
        </authorList>
    </citation>
    <scope>NUCLEOTIDE SEQUENCE [LARGE SCALE GENOMIC DNA]</scope>
    <source>
        <strain evidence="2">DSM 14600</strain>
    </source>
</reference>
<dbReference type="InterPro" id="IPR003607">
    <property type="entry name" value="HD/PDEase_dom"/>
</dbReference>
<dbReference type="Gene3D" id="1.10.3210.10">
    <property type="entry name" value="Hypothetical protein af1432"/>
    <property type="match status" value="1"/>
</dbReference>
<dbReference type="Pfam" id="PF01966">
    <property type="entry name" value="HD"/>
    <property type="match status" value="1"/>
</dbReference>
<organism evidence="2 3">
    <name type="scientific">Shuttleworthella satelles DSM 14600</name>
    <dbReference type="NCBI Taxonomy" id="626523"/>
    <lineage>
        <taxon>Bacteria</taxon>
        <taxon>Bacillati</taxon>
        <taxon>Bacillota</taxon>
        <taxon>Clostridia</taxon>
        <taxon>Lachnospirales</taxon>
        <taxon>Lachnospiraceae</taxon>
        <taxon>Shuttleworthella</taxon>
    </lineage>
</organism>
<dbReference type="RefSeq" id="WP_006907076.1">
    <property type="nucleotide sequence ID" value="NZ_GG665867.1"/>
</dbReference>
<proteinExistence type="predicted"/>
<dbReference type="eggNOG" id="COG1418">
    <property type="taxonomic scope" value="Bacteria"/>
</dbReference>
<evidence type="ECO:0000313" key="2">
    <source>
        <dbReference type="EMBL" id="EEP27405.1"/>
    </source>
</evidence>
<sequence>MKEHEEAHFRELSRDLAEDIRVRRMSQYIQHGSTTTYDHVLRVARTAYRLNHILHLKADDHSLIRASILHDYYLYDWHQRGDRLHGYHHARIAADNALRDFAISPAEQAMIRSHMWPLNLFSIPLSRGGWLLTIADKIASAQETVMDRIRPSANPC</sequence>
<feature type="domain" description="HD" evidence="1">
    <location>
        <begin position="36"/>
        <end position="139"/>
    </location>
</feature>
<evidence type="ECO:0000313" key="3">
    <source>
        <dbReference type="Proteomes" id="UP000003494"/>
    </source>
</evidence>